<organism evidence="1 2">
    <name type="scientific">Flemingia macrophylla</name>
    <dbReference type="NCBI Taxonomy" id="520843"/>
    <lineage>
        <taxon>Eukaryota</taxon>
        <taxon>Viridiplantae</taxon>
        <taxon>Streptophyta</taxon>
        <taxon>Embryophyta</taxon>
        <taxon>Tracheophyta</taxon>
        <taxon>Spermatophyta</taxon>
        <taxon>Magnoliopsida</taxon>
        <taxon>eudicotyledons</taxon>
        <taxon>Gunneridae</taxon>
        <taxon>Pentapetalae</taxon>
        <taxon>rosids</taxon>
        <taxon>fabids</taxon>
        <taxon>Fabales</taxon>
        <taxon>Fabaceae</taxon>
        <taxon>Papilionoideae</taxon>
        <taxon>50 kb inversion clade</taxon>
        <taxon>NPAAA clade</taxon>
        <taxon>indigoferoid/millettioid clade</taxon>
        <taxon>Phaseoleae</taxon>
        <taxon>Flemingia</taxon>
    </lineage>
</organism>
<dbReference type="Proteomes" id="UP001603857">
    <property type="component" value="Unassembled WGS sequence"/>
</dbReference>
<evidence type="ECO:0008006" key="3">
    <source>
        <dbReference type="Google" id="ProtNLM"/>
    </source>
</evidence>
<gene>
    <name evidence="1" type="ORF">Fmac_005626</name>
</gene>
<dbReference type="AlphaFoldDB" id="A0ABD1N8V0"/>
<comment type="caution">
    <text evidence="1">The sequence shown here is derived from an EMBL/GenBank/DDBJ whole genome shotgun (WGS) entry which is preliminary data.</text>
</comment>
<proteinExistence type="predicted"/>
<evidence type="ECO:0000313" key="1">
    <source>
        <dbReference type="EMBL" id="KAL2344341.1"/>
    </source>
</evidence>
<accession>A0ABD1N8V0</accession>
<dbReference type="EMBL" id="JBGMDY010000002">
    <property type="protein sequence ID" value="KAL2344341.1"/>
    <property type="molecule type" value="Genomic_DNA"/>
</dbReference>
<reference evidence="1 2" key="1">
    <citation type="submission" date="2024-08" db="EMBL/GenBank/DDBJ databases">
        <title>Insights into the chromosomal genome structure of Flemingia macrophylla.</title>
        <authorList>
            <person name="Ding Y."/>
            <person name="Zhao Y."/>
            <person name="Bi W."/>
            <person name="Wu M."/>
            <person name="Zhao G."/>
            <person name="Gong Y."/>
            <person name="Li W."/>
            <person name="Zhang P."/>
        </authorList>
    </citation>
    <scope>NUCLEOTIDE SEQUENCE [LARGE SCALE GENOMIC DNA]</scope>
    <source>
        <strain evidence="1">DYQJB</strain>
        <tissue evidence="1">Leaf</tissue>
    </source>
</reference>
<sequence>MDPNVKLLPNQRKPFPDPGSYRKLVGKLNYLTMTRRNIFFSVSVVSQFLNSPCESHWHTIIWILRYIKGSPGKELVYSDRGHTNIVGYSDANWAGDTSDKQSTSGYCVFIGGNLVSWKNKK</sequence>
<protein>
    <recommendedName>
        <fullName evidence="3">Mitochondrial protein</fullName>
    </recommendedName>
</protein>
<dbReference type="PANTHER" id="PTHR11439:SF484">
    <property type="entry name" value="REVERSE TRANSCRIPTASE TY1_COPIA-TYPE DOMAIN-CONTAINING PROTEIN"/>
    <property type="match status" value="1"/>
</dbReference>
<dbReference type="PANTHER" id="PTHR11439">
    <property type="entry name" value="GAG-POL-RELATED RETROTRANSPOSON"/>
    <property type="match status" value="1"/>
</dbReference>
<evidence type="ECO:0000313" key="2">
    <source>
        <dbReference type="Proteomes" id="UP001603857"/>
    </source>
</evidence>
<keyword evidence="2" id="KW-1185">Reference proteome</keyword>
<name>A0ABD1N8V0_9FABA</name>